<comment type="caution">
    <text evidence="7">The sequence shown here is derived from an EMBL/GenBank/DDBJ whole genome shotgun (WGS) entry which is preliminary data.</text>
</comment>
<evidence type="ECO:0000256" key="5">
    <source>
        <dbReference type="HAMAP-Rule" id="MF_00651"/>
    </source>
</evidence>
<organism evidence="7 8">
    <name type="scientific">Boudabousia liubingyangii</name>
    <dbReference type="NCBI Taxonomy" id="1921764"/>
    <lineage>
        <taxon>Bacteria</taxon>
        <taxon>Bacillati</taxon>
        <taxon>Actinomycetota</taxon>
        <taxon>Actinomycetes</taxon>
        <taxon>Actinomycetales</taxon>
        <taxon>Actinomycetaceae</taxon>
        <taxon>Boudabousia</taxon>
    </lineage>
</organism>
<dbReference type="GO" id="GO:0005829">
    <property type="term" value="C:cytosol"/>
    <property type="evidence" value="ECO:0007669"/>
    <property type="project" value="TreeGrafter"/>
</dbReference>
<evidence type="ECO:0000313" key="7">
    <source>
        <dbReference type="EMBL" id="OKL49100.1"/>
    </source>
</evidence>
<accession>A0A1Q5PNU3</accession>
<dbReference type="OrthoDB" id="9790539at2"/>
<dbReference type="InterPro" id="IPR037027">
    <property type="entry name" value="YqgF/RNaseH-like_dom_sf"/>
</dbReference>
<feature type="domain" description="YqgF/RNase H-like" evidence="6">
    <location>
        <begin position="3"/>
        <end position="104"/>
    </location>
</feature>
<dbReference type="Gene3D" id="3.30.420.140">
    <property type="entry name" value="YqgF/RNase H-like domain"/>
    <property type="match status" value="1"/>
</dbReference>
<dbReference type="EC" id="3.1.-.-" evidence="5"/>
<dbReference type="SMART" id="SM00732">
    <property type="entry name" value="YqgFc"/>
    <property type="match status" value="1"/>
</dbReference>
<evidence type="ECO:0000259" key="6">
    <source>
        <dbReference type="SMART" id="SM00732"/>
    </source>
</evidence>
<dbReference type="GO" id="GO:0004518">
    <property type="term" value="F:nuclease activity"/>
    <property type="evidence" value="ECO:0007669"/>
    <property type="project" value="UniProtKB-KW"/>
</dbReference>
<name>A0A1Q5PNU3_9ACTO</name>
<protein>
    <recommendedName>
        <fullName evidence="5">Putative pre-16S rRNA nuclease</fullName>
        <ecNumber evidence="5">3.1.-.-</ecNumber>
    </recommendedName>
</protein>
<gene>
    <name evidence="7" type="ORF">BSR29_04510</name>
</gene>
<reference evidence="7 8" key="1">
    <citation type="submission" date="2016-11" db="EMBL/GenBank/DDBJ databases">
        <title>Actinomyces gypaetusis sp. nov. isolated from the vulture Gypaetus barbatus in Qinghai Tibet Plateau China.</title>
        <authorList>
            <person name="Meng X."/>
        </authorList>
    </citation>
    <scope>NUCLEOTIDE SEQUENCE [LARGE SCALE GENOMIC DNA]</scope>
    <source>
        <strain evidence="7 8">VUL4_2</strain>
    </source>
</reference>
<comment type="similarity">
    <text evidence="5">Belongs to the YqgF HJR family.</text>
</comment>
<keyword evidence="4 5" id="KW-0378">Hydrolase</keyword>
<dbReference type="Pfam" id="PF03652">
    <property type="entry name" value="RuvX"/>
    <property type="match status" value="1"/>
</dbReference>
<dbReference type="PANTHER" id="PTHR33317:SF4">
    <property type="entry name" value="POLYNUCLEOTIDYL TRANSFERASE, RIBONUCLEASE H-LIKE SUPERFAMILY PROTEIN"/>
    <property type="match status" value="1"/>
</dbReference>
<dbReference type="AlphaFoldDB" id="A0A1Q5PNU3"/>
<dbReference type="Proteomes" id="UP000186785">
    <property type="component" value="Unassembled WGS sequence"/>
</dbReference>
<dbReference type="STRING" id="1921764.BSR28_04075"/>
<dbReference type="HAMAP" id="MF_00651">
    <property type="entry name" value="Nuclease_YqgF"/>
    <property type="match status" value="1"/>
</dbReference>
<dbReference type="InterPro" id="IPR006641">
    <property type="entry name" value="YqgF/RNaseH-like_dom"/>
</dbReference>
<evidence type="ECO:0000256" key="2">
    <source>
        <dbReference type="ARBA" id="ARBA00022517"/>
    </source>
</evidence>
<dbReference type="PANTHER" id="PTHR33317">
    <property type="entry name" value="POLYNUCLEOTIDYL TRANSFERASE, RIBONUCLEASE H-LIKE SUPERFAMILY PROTEIN"/>
    <property type="match status" value="1"/>
</dbReference>
<evidence type="ECO:0000256" key="4">
    <source>
        <dbReference type="ARBA" id="ARBA00022801"/>
    </source>
</evidence>
<dbReference type="CDD" id="cd16964">
    <property type="entry name" value="YqgF"/>
    <property type="match status" value="1"/>
</dbReference>
<dbReference type="RefSeq" id="WP_073709089.1">
    <property type="nucleotide sequence ID" value="NZ_MQSU01000002.1"/>
</dbReference>
<dbReference type="GO" id="GO:0000967">
    <property type="term" value="P:rRNA 5'-end processing"/>
    <property type="evidence" value="ECO:0007669"/>
    <property type="project" value="UniProtKB-UniRule"/>
</dbReference>
<comment type="subcellular location">
    <subcellularLocation>
        <location evidence="5">Cytoplasm</location>
    </subcellularLocation>
</comment>
<proteinExistence type="inferred from homology"/>
<keyword evidence="2 5" id="KW-0690">Ribosome biogenesis</keyword>
<dbReference type="NCBIfam" id="TIGR00250">
    <property type="entry name" value="RNAse_H_YqgF"/>
    <property type="match status" value="1"/>
</dbReference>
<dbReference type="InterPro" id="IPR012337">
    <property type="entry name" value="RNaseH-like_sf"/>
</dbReference>
<evidence type="ECO:0000256" key="1">
    <source>
        <dbReference type="ARBA" id="ARBA00022490"/>
    </source>
</evidence>
<dbReference type="InterPro" id="IPR005227">
    <property type="entry name" value="YqgF"/>
</dbReference>
<dbReference type="GO" id="GO:0016788">
    <property type="term" value="F:hydrolase activity, acting on ester bonds"/>
    <property type="evidence" value="ECO:0007669"/>
    <property type="project" value="UniProtKB-UniRule"/>
</dbReference>
<evidence type="ECO:0000256" key="3">
    <source>
        <dbReference type="ARBA" id="ARBA00022722"/>
    </source>
</evidence>
<sequence length="159" mass="17166">MTVTRWAFDVGRARIGAARTPAGTTVVLPAGTFQVDKNGAYWHRIVDALHESPASVIYVGLPLHLNGNQGASVKLARNFAKQLHRRYPTAEIRMIDERLTTSTAHLRLADAGISGRNRTQIIDQAAAAVILEYAIASEGPDGQFSGELFAAATEERNNG</sequence>
<keyword evidence="1 5" id="KW-0963">Cytoplasm</keyword>
<keyword evidence="8" id="KW-1185">Reference proteome</keyword>
<evidence type="ECO:0000313" key="8">
    <source>
        <dbReference type="Proteomes" id="UP000186785"/>
    </source>
</evidence>
<keyword evidence="3 5" id="KW-0540">Nuclease</keyword>
<dbReference type="SUPFAM" id="SSF53098">
    <property type="entry name" value="Ribonuclease H-like"/>
    <property type="match status" value="1"/>
</dbReference>
<dbReference type="EMBL" id="MQSV01000002">
    <property type="protein sequence ID" value="OKL49100.1"/>
    <property type="molecule type" value="Genomic_DNA"/>
</dbReference>
<comment type="function">
    <text evidence="5">Could be a nuclease involved in processing of the 5'-end of pre-16S rRNA.</text>
</comment>